<evidence type="ECO:0000259" key="13">
    <source>
        <dbReference type="Pfam" id="PF00349"/>
    </source>
</evidence>
<dbReference type="Proteomes" id="UP000321570">
    <property type="component" value="Unassembled WGS sequence"/>
</dbReference>
<keyword evidence="6 12" id="KW-0418">Kinase</keyword>
<proteinExistence type="inferred from homology"/>
<dbReference type="Pfam" id="PF00349">
    <property type="entry name" value="Hexokinase_1"/>
    <property type="match status" value="1"/>
</dbReference>
<dbReference type="AlphaFoldDB" id="A0A564YK32"/>
<dbReference type="SUPFAM" id="SSF53067">
    <property type="entry name" value="Actin-like ATPase domain"/>
    <property type="match status" value="2"/>
</dbReference>
<evidence type="ECO:0000256" key="11">
    <source>
        <dbReference type="ARBA" id="ARBA00048160"/>
    </source>
</evidence>
<evidence type="ECO:0000256" key="1">
    <source>
        <dbReference type="ARBA" id="ARBA00004888"/>
    </source>
</evidence>
<dbReference type="GO" id="GO:0006006">
    <property type="term" value="P:glucose metabolic process"/>
    <property type="evidence" value="ECO:0007669"/>
    <property type="project" value="TreeGrafter"/>
</dbReference>
<evidence type="ECO:0000256" key="12">
    <source>
        <dbReference type="RuleBase" id="RU362007"/>
    </source>
</evidence>
<accession>A0A564YK32</accession>
<dbReference type="InterPro" id="IPR001312">
    <property type="entry name" value="Hexokinase"/>
</dbReference>
<gene>
    <name evidence="15" type="ORF">WMSIL1_LOCUS6672</name>
</gene>
<dbReference type="Gene3D" id="3.40.367.20">
    <property type="match status" value="2"/>
</dbReference>
<evidence type="ECO:0000256" key="2">
    <source>
        <dbReference type="ARBA" id="ARBA00005028"/>
    </source>
</evidence>
<comment type="catalytic activity">
    <reaction evidence="10">
        <text>D-fructose + ATP = D-fructose 6-phosphate + ADP + H(+)</text>
        <dbReference type="Rhea" id="RHEA:16125"/>
        <dbReference type="ChEBI" id="CHEBI:15378"/>
        <dbReference type="ChEBI" id="CHEBI:30616"/>
        <dbReference type="ChEBI" id="CHEBI:37721"/>
        <dbReference type="ChEBI" id="CHEBI:61527"/>
        <dbReference type="ChEBI" id="CHEBI:456216"/>
        <dbReference type="EC" id="2.7.1.1"/>
    </reaction>
    <physiologicalReaction direction="left-to-right" evidence="10">
        <dbReference type="Rhea" id="RHEA:16126"/>
    </physiologicalReaction>
</comment>
<keyword evidence="7 12" id="KW-0067">ATP-binding</keyword>
<evidence type="ECO:0000256" key="5">
    <source>
        <dbReference type="ARBA" id="ARBA00022741"/>
    </source>
</evidence>
<sequence length="306" mass="33992">MYAPEVDPEIFQKVVDITHPFELSMEDYMDIKNALLAALRSGLKLKRREKSSVKMYPSYVTKMPTGEECGQYLALDLGGTNFRVCLVTLSGRREPPIVEQRTHAIPVEKMRGTGAELFDYLAANIHEFLRLRGLLDTEFKLGFTYSFPCEQAGLNTSFHVRWTKGFSATGVVGRNVADLLQSSIDKTGAKVKCVAVVNDTVGTLAACSLEDKRCAVGLIVGTGSNAAYLEDIDKVELITARKLSGELNEDEVAHAKSVVINMEWGAFGDYGELDYYRTEYDEALDKESILPGKQKYISSIYSVRIL</sequence>
<dbReference type="InterPro" id="IPR022672">
    <property type="entry name" value="Hexokinase_N"/>
</dbReference>
<evidence type="ECO:0000259" key="14">
    <source>
        <dbReference type="Pfam" id="PF03727"/>
    </source>
</evidence>
<evidence type="ECO:0000256" key="3">
    <source>
        <dbReference type="ARBA" id="ARBA00009225"/>
    </source>
</evidence>
<dbReference type="InterPro" id="IPR043129">
    <property type="entry name" value="ATPase_NBD"/>
</dbReference>
<keyword evidence="5 12" id="KW-0547">Nucleotide-binding</keyword>
<dbReference type="Pfam" id="PF03727">
    <property type="entry name" value="Hexokinase_2"/>
    <property type="match status" value="1"/>
</dbReference>
<dbReference type="PROSITE" id="PS51748">
    <property type="entry name" value="HEXOKINASE_2"/>
    <property type="match status" value="1"/>
</dbReference>
<dbReference type="PANTHER" id="PTHR19443:SF16">
    <property type="entry name" value="HEXOKINASE TYPE 1-RELATED"/>
    <property type="match status" value="1"/>
</dbReference>
<evidence type="ECO:0000256" key="7">
    <source>
        <dbReference type="ARBA" id="ARBA00022840"/>
    </source>
</evidence>
<feature type="domain" description="Hexokinase C-terminal" evidence="14">
    <location>
        <begin position="216"/>
        <end position="296"/>
    </location>
</feature>
<dbReference type="GO" id="GO:0005536">
    <property type="term" value="F:D-glucose binding"/>
    <property type="evidence" value="ECO:0007669"/>
    <property type="project" value="InterPro"/>
</dbReference>
<evidence type="ECO:0000256" key="10">
    <source>
        <dbReference type="ARBA" id="ARBA00047905"/>
    </source>
</evidence>
<evidence type="ECO:0000256" key="4">
    <source>
        <dbReference type="ARBA" id="ARBA00022679"/>
    </source>
</evidence>
<evidence type="ECO:0000313" key="16">
    <source>
        <dbReference type="Proteomes" id="UP000321570"/>
    </source>
</evidence>
<dbReference type="GO" id="GO:0006096">
    <property type="term" value="P:glycolytic process"/>
    <property type="evidence" value="ECO:0007669"/>
    <property type="project" value="UniProtKB-UniPathway"/>
</dbReference>
<name>A0A564YK32_HYMDI</name>
<reference evidence="15 16" key="1">
    <citation type="submission" date="2019-07" db="EMBL/GenBank/DDBJ databases">
        <authorList>
            <person name="Jastrzebski P J."/>
            <person name="Paukszto L."/>
            <person name="Jastrzebski P J."/>
        </authorList>
    </citation>
    <scope>NUCLEOTIDE SEQUENCE [LARGE SCALE GENOMIC DNA]</scope>
    <source>
        <strain evidence="15 16">WMS-il1</strain>
    </source>
</reference>
<dbReference type="PRINTS" id="PR00475">
    <property type="entry name" value="HEXOKINASE"/>
</dbReference>
<comment type="pathway">
    <text evidence="2">Carbohydrate metabolism; hexose metabolism.</text>
</comment>
<keyword evidence="8 12" id="KW-0324">Glycolysis</keyword>
<dbReference type="GO" id="GO:0005524">
    <property type="term" value="F:ATP binding"/>
    <property type="evidence" value="ECO:0007669"/>
    <property type="project" value="UniProtKB-UniRule"/>
</dbReference>
<evidence type="ECO:0000256" key="6">
    <source>
        <dbReference type="ARBA" id="ARBA00022777"/>
    </source>
</evidence>
<comment type="similarity">
    <text evidence="3 12">Belongs to the hexokinase family.</text>
</comment>
<evidence type="ECO:0000313" key="15">
    <source>
        <dbReference type="EMBL" id="VUZ47088.1"/>
    </source>
</evidence>
<comment type="catalytic activity">
    <reaction evidence="11">
        <text>D-glucose + ATP = D-glucose 6-phosphate + ADP + H(+)</text>
        <dbReference type="Rhea" id="RHEA:17825"/>
        <dbReference type="ChEBI" id="CHEBI:4167"/>
        <dbReference type="ChEBI" id="CHEBI:15378"/>
        <dbReference type="ChEBI" id="CHEBI:30616"/>
        <dbReference type="ChEBI" id="CHEBI:61548"/>
        <dbReference type="ChEBI" id="CHEBI:456216"/>
        <dbReference type="EC" id="2.7.1.1"/>
    </reaction>
    <physiologicalReaction direction="left-to-right" evidence="11">
        <dbReference type="Rhea" id="RHEA:17826"/>
    </physiologicalReaction>
</comment>
<dbReference type="UniPathway" id="UPA00109">
    <property type="reaction ID" value="UER00180"/>
</dbReference>
<dbReference type="Gene3D" id="3.30.420.40">
    <property type="match status" value="1"/>
</dbReference>
<protein>
    <recommendedName>
        <fullName evidence="12">Phosphotransferase</fullName>
        <ecNumber evidence="12">2.7.1.-</ecNumber>
    </recommendedName>
</protein>
<dbReference type="UniPathway" id="UPA00242"/>
<dbReference type="FunFam" id="3.30.420.40:FF:000805">
    <property type="entry name" value="Hexokinase-2"/>
    <property type="match status" value="1"/>
</dbReference>
<dbReference type="PANTHER" id="PTHR19443">
    <property type="entry name" value="HEXOKINASE"/>
    <property type="match status" value="1"/>
</dbReference>
<dbReference type="InterPro" id="IPR022673">
    <property type="entry name" value="Hexokinase_C"/>
</dbReference>
<feature type="domain" description="Hexokinase N-terminal" evidence="13">
    <location>
        <begin position="14"/>
        <end position="208"/>
    </location>
</feature>
<dbReference type="GO" id="GO:0005829">
    <property type="term" value="C:cytosol"/>
    <property type="evidence" value="ECO:0007669"/>
    <property type="project" value="TreeGrafter"/>
</dbReference>
<organism evidence="15 16">
    <name type="scientific">Hymenolepis diminuta</name>
    <name type="common">Rat tapeworm</name>
    <dbReference type="NCBI Taxonomy" id="6216"/>
    <lineage>
        <taxon>Eukaryota</taxon>
        <taxon>Metazoa</taxon>
        <taxon>Spiralia</taxon>
        <taxon>Lophotrochozoa</taxon>
        <taxon>Platyhelminthes</taxon>
        <taxon>Cestoda</taxon>
        <taxon>Eucestoda</taxon>
        <taxon>Cyclophyllidea</taxon>
        <taxon>Hymenolepididae</taxon>
        <taxon>Hymenolepis</taxon>
    </lineage>
</organism>
<dbReference type="EC" id="2.7.1.-" evidence="12"/>
<evidence type="ECO:0000256" key="9">
    <source>
        <dbReference type="ARBA" id="ARBA00044613"/>
    </source>
</evidence>
<comment type="pathway">
    <text evidence="1">Carbohydrate degradation; glycolysis; D-glyceraldehyde 3-phosphate and glycerone phosphate from D-glucose: step 1/4.</text>
</comment>
<keyword evidence="4 12" id="KW-0808">Transferase</keyword>
<dbReference type="GO" id="GO:0005739">
    <property type="term" value="C:mitochondrion"/>
    <property type="evidence" value="ECO:0007669"/>
    <property type="project" value="TreeGrafter"/>
</dbReference>
<dbReference type="GO" id="GO:0001678">
    <property type="term" value="P:intracellular glucose homeostasis"/>
    <property type="evidence" value="ECO:0007669"/>
    <property type="project" value="InterPro"/>
</dbReference>
<dbReference type="GO" id="GO:0008865">
    <property type="term" value="F:fructokinase activity"/>
    <property type="evidence" value="ECO:0007669"/>
    <property type="project" value="TreeGrafter"/>
</dbReference>
<evidence type="ECO:0000256" key="8">
    <source>
        <dbReference type="ARBA" id="ARBA00023152"/>
    </source>
</evidence>
<dbReference type="GO" id="GO:0004340">
    <property type="term" value="F:glucokinase activity"/>
    <property type="evidence" value="ECO:0007669"/>
    <property type="project" value="TreeGrafter"/>
</dbReference>
<dbReference type="EMBL" id="CABIJS010000222">
    <property type="protein sequence ID" value="VUZ47088.1"/>
    <property type="molecule type" value="Genomic_DNA"/>
</dbReference>
<keyword evidence="16" id="KW-1185">Reference proteome</keyword>
<comment type="catalytic activity">
    <reaction evidence="9">
        <text>a D-hexose + ATP = a D-hexose 6-phosphate + ADP + H(+)</text>
        <dbReference type="Rhea" id="RHEA:22740"/>
        <dbReference type="ChEBI" id="CHEBI:4194"/>
        <dbReference type="ChEBI" id="CHEBI:15378"/>
        <dbReference type="ChEBI" id="CHEBI:30616"/>
        <dbReference type="ChEBI" id="CHEBI:229467"/>
        <dbReference type="ChEBI" id="CHEBI:456216"/>
        <dbReference type="EC" id="2.7.1.1"/>
    </reaction>
    <physiologicalReaction direction="left-to-right" evidence="9">
        <dbReference type="Rhea" id="RHEA:22741"/>
    </physiologicalReaction>
</comment>